<dbReference type="Pfam" id="PF03431">
    <property type="entry name" value="RNA_replicase_B"/>
    <property type="match status" value="1"/>
</dbReference>
<dbReference type="InterPro" id="IPR007096">
    <property type="entry name" value="RNA-dir_Rpol_cat_phage"/>
</dbReference>
<sequence>MNSLIDLLLEVLEESGTLCGIDTSQDRKTILARYETEGESFLTITLPSIVKDLYKALDQEKVTPDLFVAFKRLKGRVLPVFLGGFFEQLFDTESGVLTHVASENDLAAAEAAQVIRAIVQVTGLCGKLFEVCSDKRNQAAMERYIENDSTVRAFDMLRESKLAEQGLRKTDLRHIMHVLFGNVLKEANEAILREELKPHHGPGSTADRLLGNKKWQQPQWPERLEDVFPYGKWAYNSYLNYLDDVLNGRVEDPGPEVPVKVISVPKTQKTPRIIAIEPTHMQYMQQGVRGVLEKAIANDKFVTAMMGYSDQTLNQRLAREGSLTGALATLDLSDASDLVSFELVDYLFKDWPALRVALWATRSQQARVLDQVIDLAKFASMGSALCFPIEAMVFSAITIAGIYAGLGRNTKLEVLIRDLEGKVRVYGDDIIVPTEHAQSVVDCLEACGLKVNRAKSFWSGYFRESCGKEYWRGFDVTYVKLRHRLPTLRKPLSEDSAAVVHTAAFANNLREGKCYTNVVALLDALMDKRLKGLYPLVLPTSSAIGRHSLFGGFTVDKMDRDLQKPLVRAYVVNTTPPASILDGYAALMKCVCTDSDLPNPDTEHLIRAGRWPSLRLKKAWISPF</sequence>
<evidence type="ECO:0000256" key="1">
    <source>
        <dbReference type="ARBA" id="ARBA00012494"/>
    </source>
</evidence>
<evidence type="ECO:0000256" key="2">
    <source>
        <dbReference type="ARBA" id="ARBA00022484"/>
    </source>
</evidence>
<evidence type="ECO:0000256" key="6">
    <source>
        <dbReference type="ARBA" id="ARBA00022953"/>
    </source>
</evidence>
<evidence type="ECO:0000256" key="7">
    <source>
        <dbReference type="ARBA" id="ARBA00030248"/>
    </source>
</evidence>
<dbReference type="EMBL" id="MN033963">
    <property type="protein sequence ID" value="QDH88251.1"/>
    <property type="molecule type" value="Genomic_RNA"/>
</dbReference>
<keyword evidence="5" id="KW-0547">Nucleotide-binding</keyword>
<dbReference type="GO" id="GO:0039694">
    <property type="term" value="P:viral RNA genome replication"/>
    <property type="evidence" value="ECO:0007669"/>
    <property type="project" value="InterPro"/>
</dbReference>
<evidence type="ECO:0000313" key="11">
    <source>
        <dbReference type="EMBL" id="QDH88251.1"/>
    </source>
</evidence>
<keyword evidence="6" id="KW-0693">Viral RNA replication</keyword>
<keyword evidence="3" id="KW-0808">Transferase</keyword>
<reference evidence="11" key="1">
    <citation type="submission" date="2019-05" db="EMBL/GenBank/DDBJ databases">
        <title>Metatranscriptomic reconstruction reveals RNA viruses with the potential to shape carbon cycling in soil.</title>
        <authorList>
            <person name="Starr E.P."/>
            <person name="Nuccio E."/>
            <person name="Pett-Ridge J."/>
            <person name="Banfield J.F."/>
            <person name="Firestone M.K."/>
        </authorList>
    </citation>
    <scope>NUCLEOTIDE SEQUENCE</scope>
    <source>
        <strain evidence="11">H2_Rhizo_33_scaffold_3273</strain>
    </source>
</reference>
<dbReference type="InterPro" id="IPR005093">
    <property type="entry name" value="RNArep_beta"/>
</dbReference>
<dbReference type="EC" id="2.7.7.48" evidence="1"/>
<comment type="catalytic activity">
    <reaction evidence="8">
        <text>RNA(n) + a ribonucleoside 5'-triphosphate = RNA(n+1) + diphosphate</text>
        <dbReference type="Rhea" id="RHEA:21248"/>
        <dbReference type="Rhea" id="RHEA-COMP:14527"/>
        <dbReference type="Rhea" id="RHEA-COMP:17342"/>
        <dbReference type="ChEBI" id="CHEBI:33019"/>
        <dbReference type="ChEBI" id="CHEBI:61557"/>
        <dbReference type="ChEBI" id="CHEBI:140395"/>
        <dbReference type="EC" id="2.7.7.48"/>
    </reaction>
</comment>
<comment type="cofactor">
    <cofactor evidence="9">
        <name>Mg(2+)</name>
        <dbReference type="ChEBI" id="CHEBI:18420"/>
    </cofactor>
    <text evidence="9">Binds 2 Mg(2+) per subunit.</text>
</comment>
<feature type="binding site" evidence="9">
    <location>
        <position position="331"/>
    </location>
    <ligand>
        <name>Mg(2+)</name>
        <dbReference type="ChEBI" id="CHEBI:18420"/>
        <label>2</label>
    </ligand>
</feature>
<dbReference type="GO" id="GO:0000166">
    <property type="term" value="F:nucleotide binding"/>
    <property type="evidence" value="ECO:0007669"/>
    <property type="project" value="UniProtKB-KW"/>
</dbReference>
<name>A0A514D3Q0_9VIRU</name>
<dbReference type="GO" id="GO:0046872">
    <property type="term" value="F:metal ion binding"/>
    <property type="evidence" value="ECO:0007669"/>
    <property type="project" value="UniProtKB-KW"/>
</dbReference>
<evidence type="ECO:0000259" key="10">
    <source>
        <dbReference type="PROSITE" id="PS50522"/>
    </source>
</evidence>
<keyword evidence="2 11" id="KW-0696">RNA-directed RNA polymerase</keyword>
<proteinExistence type="predicted"/>
<evidence type="ECO:0000256" key="8">
    <source>
        <dbReference type="ARBA" id="ARBA00048744"/>
    </source>
</evidence>
<keyword evidence="4" id="KW-0548">Nucleotidyltransferase</keyword>
<feature type="binding site" evidence="9">
    <location>
        <position position="429"/>
    </location>
    <ligand>
        <name>Mg(2+)</name>
        <dbReference type="ChEBI" id="CHEBI:18420"/>
        <label>2</label>
    </ligand>
</feature>
<evidence type="ECO:0000256" key="5">
    <source>
        <dbReference type="ARBA" id="ARBA00022741"/>
    </source>
</evidence>
<keyword evidence="9" id="KW-0460">Magnesium</keyword>
<feature type="binding site" evidence="9">
    <location>
        <position position="428"/>
    </location>
    <ligand>
        <name>Mg(2+)</name>
        <dbReference type="ChEBI" id="CHEBI:18420"/>
        <label>2</label>
    </ligand>
</feature>
<gene>
    <name evidence="11" type="ORF">H2Rhizo333273_000002</name>
</gene>
<dbReference type="GO" id="GO:0003968">
    <property type="term" value="F:RNA-directed RNA polymerase activity"/>
    <property type="evidence" value="ECO:0007669"/>
    <property type="project" value="UniProtKB-KW"/>
</dbReference>
<evidence type="ECO:0000256" key="3">
    <source>
        <dbReference type="ARBA" id="ARBA00022679"/>
    </source>
</evidence>
<keyword evidence="9" id="KW-0479">Metal-binding</keyword>
<feature type="domain" description="RdRp catalytic" evidence="10">
    <location>
        <begin position="316"/>
        <end position="460"/>
    </location>
</feature>
<evidence type="ECO:0000256" key="9">
    <source>
        <dbReference type="PIRSR" id="PIRSR605093-1"/>
    </source>
</evidence>
<accession>A0A514D3Q0</accession>
<dbReference type="PROSITE" id="PS50522">
    <property type="entry name" value="RDRP_PHAGE"/>
    <property type="match status" value="1"/>
</dbReference>
<evidence type="ECO:0000256" key="4">
    <source>
        <dbReference type="ARBA" id="ARBA00022695"/>
    </source>
</evidence>
<protein>
    <recommendedName>
        <fullName evidence="1">RNA-directed RNA polymerase</fullName>
        <ecNumber evidence="1">2.7.7.48</ecNumber>
    </recommendedName>
    <alternativeName>
        <fullName evidence="7">RNA replicase beta chain</fullName>
    </alternativeName>
</protein>
<organism evidence="11">
    <name type="scientific">Leviviridae sp</name>
    <dbReference type="NCBI Taxonomy" id="2027243"/>
    <lineage>
        <taxon>Viruses</taxon>
        <taxon>Riboviria</taxon>
        <taxon>Orthornavirae</taxon>
        <taxon>Lenarviricota</taxon>
        <taxon>Leviviricetes</taxon>
        <taxon>Norzivirales</taxon>
        <taxon>Fiersviridae</taxon>
    </lineage>
</organism>